<organism evidence="2 3">
    <name type="scientific">Fulvivirga sediminis</name>
    <dbReference type="NCBI Taxonomy" id="2803949"/>
    <lineage>
        <taxon>Bacteria</taxon>
        <taxon>Pseudomonadati</taxon>
        <taxon>Bacteroidota</taxon>
        <taxon>Cytophagia</taxon>
        <taxon>Cytophagales</taxon>
        <taxon>Fulvivirgaceae</taxon>
        <taxon>Fulvivirga</taxon>
    </lineage>
</organism>
<sequence length="76" mass="8796">MSALALHLLAAERYWFFDQYMHSIDIIITTVFLAIVSEVLFPYLSDRFVADVLDVLAIILGSLWYVITRPHSHMPE</sequence>
<dbReference type="AlphaFoldDB" id="A0A937FB91"/>
<comment type="caution">
    <text evidence="2">The sequence shown here is derived from an EMBL/GenBank/DDBJ whole genome shotgun (WGS) entry which is preliminary data.</text>
</comment>
<dbReference type="Proteomes" id="UP000659388">
    <property type="component" value="Unassembled WGS sequence"/>
</dbReference>
<evidence type="ECO:0000313" key="2">
    <source>
        <dbReference type="EMBL" id="MBL3658447.1"/>
    </source>
</evidence>
<gene>
    <name evidence="2" type="ORF">JL102_20005</name>
</gene>
<name>A0A937FB91_9BACT</name>
<feature type="transmembrane region" description="Helical" evidence="1">
    <location>
        <begin position="48"/>
        <end position="67"/>
    </location>
</feature>
<keyword evidence="1" id="KW-0472">Membrane</keyword>
<proteinExistence type="predicted"/>
<dbReference type="RefSeq" id="WP_202246243.1">
    <property type="nucleotide sequence ID" value="NZ_JAESIY010000013.1"/>
</dbReference>
<reference evidence="2" key="1">
    <citation type="submission" date="2021-01" db="EMBL/GenBank/DDBJ databases">
        <title>Fulvivirga kasyanovii gen. nov., sp nov., a novel member of the phylum Bacteroidetes isolated from seawater in a mussel farm.</title>
        <authorList>
            <person name="Zhao L.-H."/>
            <person name="Wang Z.-J."/>
        </authorList>
    </citation>
    <scope>NUCLEOTIDE SEQUENCE</scope>
    <source>
        <strain evidence="2">2943</strain>
    </source>
</reference>
<evidence type="ECO:0000256" key="1">
    <source>
        <dbReference type="SAM" id="Phobius"/>
    </source>
</evidence>
<protein>
    <submittedName>
        <fullName evidence="2">Uncharacterized protein</fullName>
    </submittedName>
</protein>
<keyword evidence="1" id="KW-0812">Transmembrane</keyword>
<accession>A0A937FB91</accession>
<keyword evidence="1" id="KW-1133">Transmembrane helix</keyword>
<feature type="transmembrane region" description="Helical" evidence="1">
    <location>
        <begin position="20"/>
        <end position="41"/>
    </location>
</feature>
<keyword evidence="3" id="KW-1185">Reference proteome</keyword>
<dbReference type="EMBL" id="JAESIY010000013">
    <property type="protein sequence ID" value="MBL3658447.1"/>
    <property type="molecule type" value="Genomic_DNA"/>
</dbReference>
<evidence type="ECO:0000313" key="3">
    <source>
        <dbReference type="Proteomes" id="UP000659388"/>
    </source>
</evidence>